<comment type="caution">
    <text evidence="2">The sequence shown here is derived from an EMBL/GenBank/DDBJ whole genome shotgun (WGS) entry which is preliminary data.</text>
</comment>
<keyword evidence="3" id="KW-1185">Reference proteome</keyword>
<keyword evidence="1" id="KW-0175">Coiled coil</keyword>
<dbReference type="PANTHER" id="PTHR28661:SF1">
    <property type="entry name" value="MICROTUBULE NUCLEATION FACTOR SSNA1"/>
    <property type="match status" value="1"/>
</dbReference>
<organism evidence="2 3">
    <name type="scientific">Powellomyces hirtus</name>
    <dbReference type="NCBI Taxonomy" id="109895"/>
    <lineage>
        <taxon>Eukaryota</taxon>
        <taxon>Fungi</taxon>
        <taxon>Fungi incertae sedis</taxon>
        <taxon>Chytridiomycota</taxon>
        <taxon>Chytridiomycota incertae sedis</taxon>
        <taxon>Chytridiomycetes</taxon>
        <taxon>Spizellomycetales</taxon>
        <taxon>Powellomycetaceae</taxon>
        <taxon>Powellomyces</taxon>
    </lineage>
</organism>
<evidence type="ECO:0000256" key="1">
    <source>
        <dbReference type="SAM" id="Coils"/>
    </source>
</evidence>
<dbReference type="PANTHER" id="PTHR28661">
    <property type="entry name" value="SJOEGREN SYNDROME NUCLEAR AUTOANTIGEN 1"/>
    <property type="match status" value="1"/>
</dbReference>
<evidence type="ECO:0000313" key="2">
    <source>
        <dbReference type="EMBL" id="TPX59046.1"/>
    </source>
</evidence>
<dbReference type="GO" id="GO:0036064">
    <property type="term" value="C:ciliary basal body"/>
    <property type="evidence" value="ECO:0007669"/>
    <property type="project" value="TreeGrafter"/>
</dbReference>
<accession>A0A507E5B8</accession>
<dbReference type="InterPro" id="IPR033362">
    <property type="entry name" value="SSNA1_fam"/>
</dbReference>
<evidence type="ECO:0000313" key="3">
    <source>
        <dbReference type="Proteomes" id="UP000318582"/>
    </source>
</evidence>
<sequence length="111" mass="12880">MNSRISPSTLQSFNNELVIKLEFLREQREIIGIEILKDEAHREDLQKQIRDLSAQLDRTSQALEKKYAASDRYDRLIKDTEDAYEKIVESSQTLLEVLQRESKTIGSPTGR</sequence>
<protein>
    <submittedName>
        <fullName evidence="2">Uncharacterized protein</fullName>
    </submittedName>
</protein>
<feature type="coiled-coil region" evidence="1">
    <location>
        <begin position="35"/>
        <end position="62"/>
    </location>
</feature>
<gene>
    <name evidence="2" type="ORF">PhCBS80983_g02691</name>
</gene>
<dbReference type="Proteomes" id="UP000318582">
    <property type="component" value="Unassembled WGS sequence"/>
</dbReference>
<dbReference type="OrthoDB" id="295355at2759"/>
<proteinExistence type="predicted"/>
<dbReference type="STRING" id="109895.A0A507E5B8"/>
<name>A0A507E5B8_9FUNG</name>
<reference evidence="2 3" key="1">
    <citation type="journal article" date="2019" name="Sci. Rep.">
        <title>Comparative genomics of chytrid fungi reveal insights into the obligate biotrophic and pathogenic lifestyle of Synchytrium endobioticum.</title>
        <authorList>
            <person name="van de Vossenberg B.T.L.H."/>
            <person name="Warris S."/>
            <person name="Nguyen H.D.T."/>
            <person name="van Gent-Pelzer M.P.E."/>
            <person name="Joly D.L."/>
            <person name="van de Geest H.C."/>
            <person name="Bonants P.J.M."/>
            <person name="Smith D.S."/>
            <person name="Levesque C.A."/>
            <person name="van der Lee T.A.J."/>
        </authorList>
    </citation>
    <scope>NUCLEOTIDE SEQUENCE [LARGE SCALE GENOMIC DNA]</scope>
    <source>
        <strain evidence="2 3">CBS 809.83</strain>
    </source>
</reference>
<dbReference type="AlphaFoldDB" id="A0A507E5B8"/>
<dbReference type="EMBL" id="QEAQ01000029">
    <property type="protein sequence ID" value="TPX59046.1"/>
    <property type="molecule type" value="Genomic_DNA"/>
</dbReference>